<accession>A0ABV7YVW2</accession>
<dbReference type="RefSeq" id="WP_379837680.1">
    <property type="nucleotide sequence ID" value="NZ_JBHRYQ010000001.1"/>
</dbReference>
<name>A0ABV7YVW2_9BACT</name>
<feature type="signal peptide" evidence="1">
    <location>
        <begin position="1"/>
        <end position="19"/>
    </location>
</feature>
<evidence type="ECO:0000259" key="3">
    <source>
        <dbReference type="Pfam" id="PF19313"/>
    </source>
</evidence>
<proteinExistence type="predicted"/>
<reference evidence="5" key="1">
    <citation type="journal article" date="2019" name="Int. J. Syst. Evol. Microbiol.">
        <title>The Global Catalogue of Microorganisms (GCM) 10K type strain sequencing project: providing services to taxonomists for standard genome sequencing and annotation.</title>
        <authorList>
            <consortium name="The Broad Institute Genomics Platform"/>
            <consortium name="The Broad Institute Genome Sequencing Center for Infectious Disease"/>
            <person name="Wu L."/>
            <person name="Ma J."/>
        </authorList>
    </citation>
    <scope>NUCLEOTIDE SEQUENCE [LARGE SCALE GENOMIC DNA]</scope>
    <source>
        <strain evidence="5">CECT 7956</strain>
    </source>
</reference>
<dbReference type="Proteomes" id="UP001595616">
    <property type="component" value="Unassembled WGS sequence"/>
</dbReference>
<gene>
    <name evidence="4" type="ORF">ACFOOI_10250</name>
</gene>
<protein>
    <submittedName>
        <fullName evidence="4">DUF5916 domain-containing protein</fullName>
    </submittedName>
</protein>
<feature type="domain" description="DUF5916" evidence="3">
    <location>
        <begin position="236"/>
        <end position="336"/>
    </location>
</feature>
<feature type="domain" description="Carbohydrate-binding" evidence="2">
    <location>
        <begin position="39"/>
        <end position="199"/>
    </location>
</feature>
<dbReference type="Pfam" id="PF06452">
    <property type="entry name" value="CBM9_1"/>
    <property type="match status" value="1"/>
</dbReference>
<feature type="domain" description="DUF5916" evidence="3">
    <location>
        <begin position="364"/>
        <end position="636"/>
    </location>
</feature>
<dbReference type="InterPro" id="IPR045670">
    <property type="entry name" value="DUF5916"/>
</dbReference>
<dbReference type="InterPro" id="IPR010502">
    <property type="entry name" value="Carb-bd_dom_fam9"/>
</dbReference>
<dbReference type="CDD" id="cd09618">
    <property type="entry name" value="CBM9_like_2"/>
    <property type="match status" value="1"/>
</dbReference>
<keyword evidence="5" id="KW-1185">Reference proteome</keyword>
<dbReference type="Pfam" id="PF19313">
    <property type="entry name" value="DUF5916"/>
    <property type="match status" value="2"/>
</dbReference>
<evidence type="ECO:0000313" key="5">
    <source>
        <dbReference type="Proteomes" id="UP001595616"/>
    </source>
</evidence>
<dbReference type="EMBL" id="JBHRYQ010000001">
    <property type="protein sequence ID" value="MFC3811036.1"/>
    <property type="molecule type" value="Genomic_DNA"/>
</dbReference>
<evidence type="ECO:0000313" key="4">
    <source>
        <dbReference type="EMBL" id="MFC3811036.1"/>
    </source>
</evidence>
<comment type="caution">
    <text evidence="4">The sequence shown here is derived from an EMBL/GenBank/DDBJ whole genome shotgun (WGS) entry which is preliminary data.</text>
</comment>
<keyword evidence="1" id="KW-0732">Signal</keyword>
<organism evidence="4 5">
    <name type="scientific">Lacihabitans lacunae</name>
    <dbReference type="NCBI Taxonomy" id="1028214"/>
    <lineage>
        <taxon>Bacteria</taxon>
        <taxon>Pseudomonadati</taxon>
        <taxon>Bacteroidota</taxon>
        <taxon>Cytophagia</taxon>
        <taxon>Cytophagales</taxon>
        <taxon>Leadbetterellaceae</taxon>
        <taxon>Lacihabitans</taxon>
    </lineage>
</organism>
<evidence type="ECO:0000256" key="1">
    <source>
        <dbReference type="SAM" id="SignalP"/>
    </source>
</evidence>
<evidence type="ECO:0000259" key="2">
    <source>
        <dbReference type="Pfam" id="PF06452"/>
    </source>
</evidence>
<feature type="chain" id="PRO_5047184969" evidence="1">
    <location>
        <begin position="20"/>
        <end position="732"/>
    </location>
</feature>
<dbReference type="SUPFAM" id="SSF49344">
    <property type="entry name" value="CBD9-like"/>
    <property type="match status" value="1"/>
</dbReference>
<dbReference type="Gene3D" id="2.60.40.1190">
    <property type="match status" value="1"/>
</dbReference>
<sequence length="732" mass="84532">MSKYILGLIIVLFNLNAFAQKKNDNYKYFIKKTTEKVKIDGVADDAVWSKCQVASDFFQVLPMDTSKAKVNTEVKFTYDDKNLYVLFINYNYYKGNNIVESMKRDWNFSKNDNDLLFIDTFNDQTTGYTFGSNARGGQWDGLMSAGSNISLSWDNKWQSEVSFDDDKWTWEAAIPYKTLRYKSDVMSWGLNLSRQDLKTTEKSAWTPVPRQFPTSSLAFSGNLVWDMPPPAPGANISIIPFVYGGVVRDFEKKLPAAYDKGVGFDAKIGLTSSMNLDLTVNPDFSQVEVDVQQTNLDRFELFFPERRQFFLENGDIFNNYGTDNIRPFFSRRIGLNAPIFYGGKVSGKINNNWRLGAMNLQTGKSASNDPGSNYSILSLQRKVFKRSYVSFLYTDRETILSKRNEDSLNNIPSYNRTAGLEYNLASADNKWKGKALYLKTFSPDFISQNNVSVFNIARSLKKYSASITLENVDKDVKGNEIGFIRRQNYVYGKFDYGYLFFPKGGKILSHGPSIMTANYVDKASRKLVENTHFLSYNVGFRTQASFTIWTATDFVRLQRKFDPTNYVKQYLDSAQVHAWASWGTIFASRPQKLFTYSFETRYGGYYAQGKRLRLDAEVAYRFQPYVALAFKSNYNRLSFFDGEQLPEALKNTTHNLWLLGPRIDVTFSNKLFFTNFVQYNKQTNNVNINTRFQWRYSPASDLFLVYTDNYTSDTFQVRNRAIVLKFTYWWNV</sequence>